<keyword evidence="1" id="KW-0732">Signal</keyword>
<keyword evidence="3" id="KW-1185">Reference proteome</keyword>
<dbReference type="Pfam" id="PF11937">
    <property type="entry name" value="DUF3455"/>
    <property type="match status" value="1"/>
</dbReference>
<dbReference type="EMBL" id="CP088156">
    <property type="protein sequence ID" value="UFZ04611.1"/>
    <property type="molecule type" value="Genomic_DNA"/>
</dbReference>
<name>A0ABY3RBM3_9BRAD</name>
<sequence length="167" mass="17559">MRFIPTLSLLLLGALIGSAAAETTIPDALVAAGEKAVLTLHAEGAQVYECKTTADGKLAWAFREPIASLFQDGKTVGRHYAGPSWEHQDGSIVGGRVLGTAIGATDNDIPWLKLAVVSHRGGNGVLSDITTVQRINTSGGKLEGACDSAGQYRSVAYSADYVFLRKE</sequence>
<dbReference type="Proteomes" id="UP001431010">
    <property type="component" value="Chromosome"/>
</dbReference>
<dbReference type="PANTHER" id="PTHR35567">
    <property type="entry name" value="MALATE DEHYDROGENASE (AFU_ORTHOLOGUE AFUA_2G13800)"/>
    <property type="match status" value="1"/>
</dbReference>
<dbReference type="PANTHER" id="PTHR35567:SF1">
    <property type="entry name" value="CONSERVED FUNGAL PROTEIN (AFU_ORTHOLOGUE AFUA_1G14230)"/>
    <property type="match status" value="1"/>
</dbReference>
<dbReference type="RefSeq" id="WP_231321471.1">
    <property type="nucleotide sequence ID" value="NZ_CP088156.1"/>
</dbReference>
<evidence type="ECO:0000256" key="1">
    <source>
        <dbReference type="SAM" id="SignalP"/>
    </source>
</evidence>
<protein>
    <submittedName>
        <fullName evidence="2">DUF3455 domain-containing protein</fullName>
    </submittedName>
</protein>
<evidence type="ECO:0000313" key="2">
    <source>
        <dbReference type="EMBL" id="UFZ04611.1"/>
    </source>
</evidence>
<organism evidence="2 3">
    <name type="scientific">Bradyrhizobium ontarionense</name>
    <dbReference type="NCBI Taxonomy" id="2898149"/>
    <lineage>
        <taxon>Bacteria</taxon>
        <taxon>Pseudomonadati</taxon>
        <taxon>Pseudomonadota</taxon>
        <taxon>Alphaproteobacteria</taxon>
        <taxon>Hyphomicrobiales</taxon>
        <taxon>Nitrobacteraceae</taxon>
        <taxon>Bradyrhizobium</taxon>
    </lineage>
</organism>
<gene>
    <name evidence="2" type="ORF">LQG66_36440</name>
</gene>
<proteinExistence type="predicted"/>
<accession>A0ABY3RBM3</accession>
<dbReference type="InterPro" id="IPR021851">
    <property type="entry name" value="DUF3455"/>
</dbReference>
<feature type="chain" id="PRO_5045699998" evidence="1">
    <location>
        <begin position="22"/>
        <end position="167"/>
    </location>
</feature>
<reference evidence="2" key="1">
    <citation type="journal article" date="2024" name="Antonie Van Leeuwenhoek">
        <title>Bradyrhizobium ontarionense sp. nov., a novel bacterial symbiont isolated from Aeschynomene indica (Indian jointvetch), harbours photosynthesis, nitrogen fixation and nitrous oxide (N2O) reductase genes.</title>
        <authorList>
            <person name="Bromfield E.S.P."/>
            <person name="Cloutier S."/>
        </authorList>
    </citation>
    <scope>NUCLEOTIDE SEQUENCE</scope>
    <source>
        <strain evidence="2">A19</strain>
    </source>
</reference>
<feature type="signal peptide" evidence="1">
    <location>
        <begin position="1"/>
        <end position="21"/>
    </location>
</feature>
<evidence type="ECO:0000313" key="3">
    <source>
        <dbReference type="Proteomes" id="UP001431010"/>
    </source>
</evidence>